<feature type="compositionally biased region" description="Basic and acidic residues" evidence="1">
    <location>
        <begin position="44"/>
        <end position="62"/>
    </location>
</feature>
<sequence>MGGGHAGARGANRRRDTKGRERSGGGSKRVQGEEVSYTGMQQDRVQKIEREEGEKNWQDTRKTNRQRSKHTQKQETGAAGEGSWAGARERGARTTKGCKDRGAGRKRTKGNVKSASRGRETRVARAKGIREARGNGGEGWSGWRRKTAPGVRKWSPKRAGCAQELGGAERAPRGQHCASRAKRRAPGREGPEGWDM</sequence>
<dbReference type="AlphaFoldDB" id="A0A5P1E2V9"/>
<evidence type="ECO:0000313" key="3">
    <source>
        <dbReference type="Proteomes" id="UP000243459"/>
    </source>
</evidence>
<dbReference type="Proteomes" id="UP000243459">
    <property type="component" value="Chromosome 10"/>
</dbReference>
<feature type="compositionally biased region" description="Basic and acidic residues" evidence="1">
    <location>
        <begin position="186"/>
        <end position="196"/>
    </location>
</feature>
<gene>
    <name evidence="2" type="ORF">A4U43_C10F14950</name>
</gene>
<dbReference type="Gramene" id="ONK56944">
    <property type="protein sequence ID" value="ONK56944"/>
    <property type="gene ID" value="A4U43_C10F14950"/>
</dbReference>
<name>A0A5P1E2V9_ASPOF</name>
<reference evidence="3" key="1">
    <citation type="journal article" date="2017" name="Nat. Commun.">
        <title>The asparagus genome sheds light on the origin and evolution of a young Y chromosome.</title>
        <authorList>
            <person name="Harkess A."/>
            <person name="Zhou J."/>
            <person name="Xu C."/>
            <person name="Bowers J.E."/>
            <person name="Van der Hulst R."/>
            <person name="Ayyampalayam S."/>
            <person name="Mercati F."/>
            <person name="Riccardi P."/>
            <person name="McKain M.R."/>
            <person name="Kakrana A."/>
            <person name="Tang H."/>
            <person name="Ray J."/>
            <person name="Groenendijk J."/>
            <person name="Arikit S."/>
            <person name="Mathioni S.M."/>
            <person name="Nakano M."/>
            <person name="Shan H."/>
            <person name="Telgmann-Rauber A."/>
            <person name="Kanno A."/>
            <person name="Yue Z."/>
            <person name="Chen H."/>
            <person name="Li W."/>
            <person name="Chen Y."/>
            <person name="Xu X."/>
            <person name="Zhang Y."/>
            <person name="Luo S."/>
            <person name="Chen H."/>
            <person name="Gao J."/>
            <person name="Mao Z."/>
            <person name="Pires J.C."/>
            <person name="Luo M."/>
            <person name="Kudrna D."/>
            <person name="Wing R.A."/>
            <person name="Meyers B.C."/>
            <person name="Yi K."/>
            <person name="Kong H."/>
            <person name="Lavrijsen P."/>
            <person name="Sunseri F."/>
            <person name="Falavigna A."/>
            <person name="Ye Y."/>
            <person name="Leebens-Mack J.H."/>
            <person name="Chen G."/>
        </authorList>
    </citation>
    <scope>NUCLEOTIDE SEQUENCE [LARGE SCALE GENOMIC DNA]</scope>
    <source>
        <strain evidence="3">cv. DH0086</strain>
    </source>
</reference>
<evidence type="ECO:0000256" key="1">
    <source>
        <dbReference type="SAM" id="MobiDB-lite"/>
    </source>
</evidence>
<proteinExistence type="predicted"/>
<feature type="compositionally biased region" description="Basic and acidic residues" evidence="1">
    <location>
        <begin position="117"/>
        <end position="133"/>
    </location>
</feature>
<evidence type="ECO:0000313" key="2">
    <source>
        <dbReference type="EMBL" id="ONK56944.1"/>
    </source>
</evidence>
<protein>
    <submittedName>
        <fullName evidence="2">Uncharacterized protein</fullName>
    </submittedName>
</protein>
<feature type="compositionally biased region" description="Basic and acidic residues" evidence="1">
    <location>
        <begin position="87"/>
        <end position="103"/>
    </location>
</feature>
<feature type="region of interest" description="Disordered" evidence="1">
    <location>
        <begin position="1"/>
        <end position="196"/>
    </location>
</feature>
<organism evidence="2 3">
    <name type="scientific">Asparagus officinalis</name>
    <name type="common">Garden asparagus</name>
    <dbReference type="NCBI Taxonomy" id="4686"/>
    <lineage>
        <taxon>Eukaryota</taxon>
        <taxon>Viridiplantae</taxon>
        <taxon>Streptophyta</taxon>
        <taxon>Embryophyta</taxon>
        <taxon>Tracheophyta</taxon>
        <taxon>Spermatophyta</taxon>
        <taxon>Magnoliopsida</taxon>
        <taxon>Liliopsida</taxon>
        <taxon>Asparagales</taxon>
        <taxon>Asparagaceae</taxon>
        <taxon>Asparagoideae</taxon>
        <taxon>Asparagus</taxon>
    </lineage>
</organism>
<accession>A0A5P1E2V9</accession>
<dbReference type="EMBL" id="CM007390">
    <property type="protein sequence ID" value="ONK56944.1"/>
    <property type="molecule type" value="Genomic_DNA"/>
</dbReference>
<keyword evidence="3" id="KW-1185">Reference proteome</keyword>